<dbReference type="EMBL" id="CCYD01001572">
    <property type="protein sequence ID" value="CEG45323.1"/>
    <property type="molecule type" value="Genomic_DNA"/>
</dbReference>
<feature type="region of interest" description="Disordered" evidence="1">
    <location>
        <begin position="223"/>
        <end position="282"/>
    </location>
</feature>
<feature type="region of interest" description="Disordered" evidence="1">
    <location>
        <begin position="490"/>
        <end position="694"/>
    </location>
</feature>
<feature type="compositionally biased region" description="Polar residues" evidence="1">
    <location>
        <begin position="496"/>
        <end position="506"/>
    </location>
</feature>
<feature type="compositionally biased region" description="Polar residues" evidence="1">
    <location>
        <begin position="592"/>
        <end position="602"/>
    </location>
</feature>
<keyword evidence="2" id="KW-0732">Signal</keyword>
<accession>A0A0N7L6V4</accession>
<feature type="compositionally biased region" description="Basic and acidic residues" evidence="1">
    <location>
        <begin position="326"/>
        <end position="339"/>
    </location>
</feature>
<organism evidence="3 4">
    <name type="scientific">Plasmopara halstedii</name>
    <name type="common">Downy mildew of sunflower</name>
    <dbReference type="NCBI Taxonomy" id="4781"/>
    <lineage>
        <taxon>Eukaryota</taxon>
        <taxon>Sar</taxon>
        <taxon>Stramenopiles</taxon>
        <taxon>Oomycota</taxon>
        <taxon>Peronosporomycetes</taxon>
        <taxon>Peronosporales</taxon>
        <taxon>Peronosporaceae</taxon>
        <taxon>Plasmopara</taxon>
    </lineage>
</organism>
<feature type="compositionally biased region" description="Polar residues" evidence="1">
    <location>
        <begin position="223"/>
        <end position="236"/>
    </location>
</feature>
<feature type="compositionally biased region" description="Low complexity" evidence="1">
    <location>
        <begin position="516"/>
        <end position="566"/>
    </location>
</feature>
<dbReference type="AlphaFoldDB" id="A0A0N7L6V4"/>
<evidence type="ECO:0000313" key="3">
    <source>
        <dbReference type="EMBL" id="CEG45323.1"/>
    </source>
</evidence>
<feature type="region of interest" description="Disordered" evidence="1">
    <location>
        <begin position="326"/>
        <end position="470"/>
    </location>
</feature>
<sequence>MVFVRKPFTTTIAAAVSLSLVAADSTVSILGDATYTIPSSRGEICGGYSSGTACPLKGDVAVADCNEGLQSYTDGKCIALSDAECILVAGTTLKCVYPTNEVFENVDTPYKNADQRSIDGGSTSYVSSASASGCGDAEVTYPEEEQVTYVHDLSHSKLIESLTPDTFESNNNQVMQYLTEENKSHESSSPLSYNFNGVEDHSIPTPSYGNVNANLVQKVFGSSSKRSNNDYGQNGQEHTKYKKGDLKRFTNGSNDYGNRPSTKDNKASKSNATLYPLKSDEVQIPSYQTPSYKAHEEYASKSLRGNNYNNFASYFHLPDIGSKFFETDRSTNEGHRSDESGYSNTKNPIVRSSDHQVQTPCTPPPATTSVPTETILFTSAPPISPEATSTAEDEVDLTPLTRPAAPSHMAYTSSPITTDPIPSLAPEDTSISESTYIPTNSPETTLVPDGTSTPTIAPNSLSPLTESTATPESLTIAPQFTSSPVAAPLSTIIPEGTSTPESSHTPTDAPKTTLAPEGTSTSSTQSTTPNSSSPTTETTPTPEGSSPSSAPTTSPDSSSPSTGPTPALELSTIAPQFTSKPAATLPLITIPEGTSTPESSPTPIDAPKTTLAPEGTSTPSTQSTTPNSSSPTTETTPAPEESSPSSAPTTAPESSSPSTGSTPALELSTIAPQFTSRPTAAPPSFTYPPMEIVF</sequence>
<feature type="compositionally biased region" description="Polar residues" evidence="1">
    <location>
        <begin position="429"/>
        <end position="470"/>
    </location>
</feature>
<dbReference type="Proteomes" id="UP000054928">
    <property type="component" value="Unassembled WGS sequence"/>
</dbReference>
<proteinExistence type="predicted"/>
<evidence type="ECO:0000313" key="4">
    <source>
        <dbReference type="Proteomes" id="UP000054928"/>
    </source>
</evidence>
<feature type="compositionally biased region" description="Polar residues" evidence="1">
    <location>
        <begin position="367"/>
        <end position="377"/>
    </location>
</feature>
<feature type="compositionally biased region" description="Basic and acidic residues" evidence="1">
    <location>
        <begin position="237"/>
        <end position="248"/>
    </location>
</feature>
<protein>
    <submittedName>
        <fullName evidence="3">Uncharacterized protein</fullName>
    </submittedName>
</protein>
<name>A0A0N7L6V4_PLAHL</name>
<dbReference type="OMA" id="LTEKWEM"/>
<feature type="compositionally biased region" description="Low complexity" evidence="1">
    <location>
        <begin position="613"/>
        <end position="664"/>
    </location>
</feature>
<reference evidence="4" key="1">
    <citation type="submission" date="2014-09" db="EMBL/GenBank/DDBJ databases">
        <authorList>
            <person name="Sharma Rahul"/>
            <person name="Thines Marco"/>
        </authorList>
    </citation>
    <scope>NUCLEOTIDE SEQUENCE [LARGE SCALE GENOMIC DNA]</scope>
</reference>
<feature type="compositionally biased region" description="Polar residues" evidence="1">
    <location>
        <begin position="250"/>
        <end position="260"/>
    </location>
</feature>
<evidence type="ECO:0000256" key="2">
    <source>
        <dbReference type="SAM" id="SignalP"/>
    </source>
</evidence>
<evidence type="ECO:0000256" key="1">
    <source>
        <dbReference type="SAM" id="MobiDB-lite"/>
    </source>
</evidence>
<dbReference type="STRING" id="4781.A0A0N7L6V4"/>
<feature type="chain" id="PRO_5006015113" evidence="2">
    <location>
        <begin position="24"/>
        <end position="694"/>
    </location>
</feature>
<dbReference type="RefSeq" id="XP_024581692.1">
    <property type="nucleotide sequence ID" value="XM_024716055.1"/>
</dbReference>
<dbReference type="GeneID" id="36396683"/>
<feature type="signal peptide" evidence="2">
    <location>
        <begin position="1"/>
        <end position="23"/>
    </location>
</feature>
<dbReference type="OrthoDB" id="118387at2759"/>
<keyword evidence="4" id="KW-1185">Reference proteome</keyword>